<accession>A0AAV6VNN9</accession>
<dbReference type="Proteomes" id="UP000827092">
    <property type="component" value="Unassembled WGS sequence"/>
</dbReference>
<dbReference type="EMBL" id="JAFNEN010000041">
    <property type="protein sequence ID" value="KAG8198330.1"/>
    <property type="molecule type" value="Genomic_DNA"/>
</dbReference>
<name>A0AAV6VNN9_9ARAC</name>
<evidence type="ECO:0000313" key="1">
    <source>
        <dbReference type="EMBL" id="KAG8198330.1"/>
    </source>
</evidence>
<sequence length="71" mass="8311">MWRHGVRGLAIAVRKAVLHRHALRSRWDWGHFAEFVFGGDYDFLGKRPPHALEQLFFLPKCFGEVSMQKSD</sequence>
<proteinExistence type="predicted"/>
<evidence type="ECO:0000313" key="2">
    <source>
        <dbReference type="Proteomes" id="UP000827092"/>
    </source>
</evidence>
<protein>
    <submittedName>
        <fullName evidence="1">Uncharacterized protein</fullName>
    </submittedName>
</protein>
<gene>
    <name evidence="1" type="ORF">JTE90_021579</name>
</gene>
<reference evidence="1 2" key="1">
    <citation type="journal article" date="2022" name="Nat. Ecol. Evol.">
        <title>A masculinizing supergene underlies an exaggerated male reproductive morph in a spider.</title>
        <authorList>
            <person name="Hendrickx F."/>
            <person name="De Corte Z."/>
            <person name="Sonet G."/>
            <person name="Van Belleghem S.M."/>
            <person name="Kostlbacher S."/>
            <person name="Vangestel C."/>
        </authorList>
    </citation>
    <scope>NUCLEOTIDE SEQUENCE [LARGE SCALE GENOMIC DNA]</scope>
    <source>
        <strain evidence="1">W744_W776</strain>
    </source>
</reference>
<keyword evidence="2" id="KW-1185">Reference proteome</keyword>
<dbReference type="AlphaFoldDB" id="A0AAV6VNN9"/>
<organism evidence="1 2">
    <name type="scientific">Oedothorax gibbosus</name>
    <dbReference type="NCBI Taxonomy" id="931172"/>
    <lineage>
        <taxon>Eukaryota</taxon>
        <taxon>Metazoa</taxon>
        <taxon>Ecdysozoa</taxon>
        <taxon>Arthropoda</taxon>
        <taxon>Chelicerata</taxon>
        <taxon>Arachnida</taxon>
        <taxon>Araneae</taxon>
        <taxon>Araneomorphae</taxon>
        <taxon>Entelegynae</taxon>
        <taxon>Araneoidea</taxon>
        <taxon>Linyphiidae</taxon>
        <taxon>Erigoninae</taxon>
        <taxon>Oedothorax</taxon>
    </lineage>
</organism>
<comment type="caution">
    <text evidence="1">The sequence shown here is derived from an EMBL/GenBank/DDBJ whole genome shotgun (WGS) entry which is preliminary data.</text>
</comment>